<feature type="transmembrane region" description="Helical" evidence="1">
    <location>
        <begin position="82"/>
        <end position="99"/>
    </location>
</feature>
<evidence type="ECO:0000313" key="3">
    <source>
        <dbReference type="Proteomes" id="UP001148125"/>
    </source>
</evidence>
<protein>
    <submittedName>
        <fullName evidence="2">DUF3784 domain-containing protein</fullName>
    </submittedName>
</protein>
<accession>A0ABT5VFV2</accession>
<dbReference type="Proteomes" id="UP001148125">
    <property type="component" value="Unassembled WGS sequence"/>
</dbReference>
<keyword evidence="1" id="KW-1133">Transmembrane helix</keyword>
<evidence type="ECO:0000256" key="1">
    <source>
        <dbReference type="SAM" id="Phobius"/>
    </source>
</evidence>
<keyword evidence="3" id="KW-1185">Reference proteome</keyword>
<keyword evidence="1" id="KW-0812">Transmembrane</keyword>
<evidence type="ECO:0000313" key="2">
    <source>
        <dbReference type="EMBL" id="MDE5414340.1"/>
    </source>
</evidence>
<comment type="caution">
    <text evidence="2">The sequence shown here is derived from an EMBL/GenBank/DDBJ whole genome shotgun (WGS) entry which is preliminary data.</text>
</comment>
<dbReference type="InterPro" id="IPR017259">
    <property type="entry name" value="UCP037672"/>
</dbReference>
<feature type="transmembrane region" description="Helical" evidence="1">
    <location>
        <begin position="57"/>
        <end position="76"/>
    </location>
</feature>
<feature type="transmembrane region" description="Helical" evidence="1">
    <location>
        <begin position="6"/>
        <end position="23"/>
    </location>
</feature>
<keyword evidence="1" id="KW-0472">Membrane</keyword>
<proteinExistence type="predicted"/>
<dbReference type="RefSeq" id="WP_275118949.1">
    <property type="nucleotide sequence ID" value="NZ_JAOTPO010000008.1"/>
</dbReference>
<reference evidence="2" key="1">
    <citation type="submission" date="2024-05" db="EMBL/GenBank/DDBJ databases">
        <title>Alkalihalobacillus sp. strain MEB203 novel alkaliphilic bacterium from Lonar Lake, India.</title>
        <authorList>
            <person name="Joshi A."/>
            <person name="Thite S."/>
            <person name="Mengade P."/>
        </authorList>
    </citation>
    <scope>NUCLEOTIDE SEQUENCE</scope>
    <source>
        <strain evidence="2">MEB 203</strain>
    </source>
</reference>
<feature type="transmembrane region" description="Helical" evidence="1">
    <location>
        <begin position="111"/>
        <end position="133"/>
    </location>
</feature>
<organism evidence="2 3">
    <name type="scientific">Alkalihalobacterium chitinilyticum</name>
    <dbReference type="NCBI Taxonomy" id="2980103"/>
    <lineage>
        <taxon>Bacteria</taxon>
        <taxon>Bacillati</taxon>
        <taxon>Bacillota</taxon>
        <taxon>Bacilli</taxon>
        <taxon>Bacillales</taxon>
        <taxon>Bacillaceae</taxon>
        <taxon>Alkalihalobacterium</taxon>
    </lineage>
</organism>
<dbReference type="Pfam" id="PF12650">
    <property type="entry name" value="DUF3784"/>
    <property type="match status" value="1"/>
</dbReference>
<name>A0ABT5VFV2_9BACI</name>
<gene>
    <name evidence="2" type="ORF">N7Z68_13245</name>
</gene>
<sequence>MIALTIIQLFMILLFFLLGYLIVKREAYFLLSGFSAKSKEDQQILIQNGYPQAAGRALINSGFILLGGLALYFFRIPYMIEFSWLVMIIYLFARLLYIGKLDTTKNKKRNSIILIITIVFTFGVLGGVAYIGIQPNEVTVSDDGLHVSGFYGVEWPLDEITNVELVDTIPNVQVRTNGFAFANRLKGHFRLEGLGGGRLYLYRNHPPFIFVEKGEDYLFINSRDSQETKLWYGKMKEQLN</sequence>
<dbReference type="EMBL" id="JAOTPO010000008">
    <property type="protein sequence ID" value="MDE5414340.1"/>
    <property type="molecule type" value="Genomic_DNA"/>
</dbReference>